<dbReference type="EMBL" id="CP016895">
    <property type="protein sequence ID" value="AOA60036.1"/>
    <property type="molecule type" value="Genomic_DNA"/>
</dbReference>
<dbReference type="AlphaFoldDB" id="A0A1B2M4B0"/>
<keyword evidence="1 4" id="KW-0808">Transferase</keyword>
<organism evidence="4 5">
    <name type="scientific">Acinetobacter larvae</name>
    <dbReference type="NCBI Taxonomy" id="1789224"/>
    <lineage>
        <taxon>Bacteria</taxon>
        <taxon>Pseudomonadati</taxon>
        <taxon>Pseudomonadota</taxon>
        <taxon>Gammaproteobacteria</taxon>
        <taxon>Moraxellales</taxon>
        <taxon>Moraxellaceae</taxon>
        <taxon>Acinetobacter</taxon>
    </lineage>
</organism>
<name>A0A1B2M4B0_9GAMM</name>
<dbReference type="OrthoDB" id="5459937at2"/>
<gene>
    <name evidence="4" type="ORF">BFG52_15820</name>
</gene>
<dbReference type="Proteomes" id="UP000093391">
    <property type="component" value="Chromosome"/>
</dbReference>
<dbReference type="InterPro" id="IPR000182">
    <property type="entry name" value="GNAT_dom"/>
</dbReference>
<dbReference type="PANTHER" id="PTHR43072">
    <property type="entry name" value="N-ACETYLTRANSFERASE"/>
    <property type="match status" value="1"/>
</dbReference>
<reference evidence="4 5" key="1">
    <citation type="submission" date="2016-08" db="EMBL/GenBank/DDBJ databases">
        <authorList>
            <person name="Seilhamer J.J."/>
        </authorList>
    </citation>
    <scope>NUCLEOTIDE SEQUENCE [LARGE SCALE GENOMIC DNA]</scope>
    <source>
        <strain evidence="4 5">BRTC-1</strain>
    </source>
</reference>
<dbReference type="SUPFAM" id="SSF55729">
    <property type="entry name" value="Acyl-CoA N-acyltransferases (Nat)"/>
    <property type="match status" value="1"/>
</dbReference>
<dbReference type="GO" id="GO:0016747">
    <property type="term" value="F:acyltransferase activity, transferring groups other than amino-acyl groups"/>
    <property type="evidence" value="ECO:0007669"/>
    <property type="project" value="InterPro"/>
</dbReference>
<dbReference type="PANTHER" id="PTHR43072:SF23">
    <property type="entry name" value="UPF0039 PROTEIN C11D3.02C"/>
    <property type="match status" value="1"/>
</dbReference>
<proteinExistence type="predicted"/>
<dbReference type="InterPro" id="IPR016181">
    <property type="entry name" value="Acyl_CoA_acyltransferase"/>
</dbReference>
<keyword evidence="2" id="KW-0012">Acyltransferase</keyword>
<keyword evidence="5" id="KW-1185">Reference proteome</keyword>
<evidence type="ECO:0000259" key="3">
    <source>
        <dbReference type="PROSITE" id="PS51186"/>
    </source>
</evidence>
<accession>A0A1B2M4B0</accession>
<protein>
    <submittedName>
        <fullName evidence="4">GNAT family N-acetyltransferase</fullName>
    </submittedName>
</protein>
<dbReference type="Gene3D" id="3.40.630.30">
    <property type="match status" value="1"/>
</dbReference>
<dbReference type="KEGG" id="ala:BFG52_15820"/>
<evidence type="ECO:0000313" key="5">
    <source>
        <dbReference type="Proteomes" id="UP000093391"/>
    </source>
</evidence>
<feature type="domain" description="N-acetyltransferase" evidence="3">
    <location>
        <begin position="7"/>
        <end position="171"/>
    </location>
</feature>
<evidence type="ECO:0000313" key="4">
    <source>
        <dbReference type="EMBL" id="AOA60036.1"/>
    </source>
</evidence>
<evidence type="ECO:0000256" key="2">
    <source>
        <dbReference type="ARBA" id="ARBA00023315"/>
    </source>
</evidence>
<dbReference type="CDD" id="cd04301">
    <property type="entry name" value="NAT_SF"/>
    <property type="match status" value="1"/>
</dbReference>
<dbReference type="Pfam" id="PF00583">
    <property type="entry name" value="Acetyltransf_1"/>
    <property type="match status" value="1"/>
</dbReference>
<dbReference type="PROSITE" id="PS51186">
    <property type="entry name" value="GNAT"/>
    <property type="match status" value="1"/>
</dbReference>
<evidence type="ECO:0000256" key="1">
    <source>
        <dbReference type="ARBA" id="ARBA00022679"/>
    </source>
</evidence>
<sequence length="176" mass="20235">MFHHNDFIIRPAQATDLTAIQQIINTEIATGTANWGTISKSMAQLEQWWQHLQQHNFPLLVAQHKEHQTIAGYADYDHFRSLSGYKQSVEHSVFIHPDYNRRGLGKALLTALLYEAQQHDIKVMVAAIDQENVASIRLHQQLGFVQTGLMPKVGQKFGQWRDLVLMQYTFEDVNPL</sequence>